<keyword evidence="1" id="KW-0732">Signal</keyword>
<organism evidence="2 3">
    <name type="scientific">Novipirellula herctigrandis</name>
    <dbReference type="NCBI Taxonomy" id="2527986"/>
    <lineage>
        <taxon>Bacteria</taxon>
        <taxon>Pseudomonadati</taxon>
        <taxon>Planctomycetota</taxon>
        <taxon>Planctomycetia</taxon>
        <taxon>Pirellulales</taxon>
        <taxon>Pirellulaceae</taxon>
        <taxon>Novipirellula</taxon>
    </lineage>
</organism>
<evidence type="ECO:0000313" key="3">
    <source>
        <dbReference type="Proteomes" id="UP000315010"/>
    </source>
</evidence>
<evidence type="ECO:0000313" key="2">
    <source>
        <dbReference type="EMBL" id="TWT79128.1"/>
    </source>
</evidence>
<dbReference type="EMBL" id="SJPJ01000001">
    <property type="protein sequence ID" value="TWT79128.1"/>
    <property type="molecule type" value="Genomic_DNA"/>
</dbReference>
<proteinExistence type="predicted"/>
<dbReference type="AlphaFoldDB" id="A0A5C5YVS8"/>
<dbReference type="RefSeq" id="WP_146394410.1">
    <property type="nucleotide sequence ID" value="NZ_SJPJ01000001.1"/>
</dbReference>
<gene>
    <name evidence="2" type="ORF">CA13_05260</name>
</gene>
<dbReference type="SUPFAM" id="SSF55486">
    <property type="entry name" value="Metalloproteases ('zincins'), catalytic domain"/>
    <property type="match status" value="1"/>
</dbReference>
<dbReference type="GO" id="GO:0008237">
    <property type="term" value="F:metallopeptidase activity"/>
    <property type="evidence" value="ECO:0007669"/>
    <property type="project" value="InterPro"/>
</dbReference>
<name>A0A5C5YVS8_9BACT</name>
<dbReference type="OrthoDB" id="8198236at2"/>
<protein>
    <recommendedName>
        <fullName evidence="4">PEP-CTERM protein-sorting domain-containing protein</fullName>
    </recommendedName>
</protein>
<sequence precursor="true">MKQLFIAALASLIWLGQTSQSQAEVVIDYSNDGGFFTSNTTAKAALEAAVSDINAVIDFVNIGAITNDVTSGVDGSSFANFDFGYSYTHPSAGTMQTINDTTLGAGEIKIFVGARNLAPPTLGQGGPGGVGFGASSSSTSAASLQAAVNNAMSNEQHSRGGGPTMNTASGSLGSASYSFDFGPTVGNLWFDSVDTSWHFDHTTPVASGTSDFYTVALHETLHAIGFGGSATWNDLTSGTAWLGTEANLINNGTGIGLIDVGGAHITDGTMSLTIADGTMQEAVMDPSITDGTRKYLTELDVAFLRDLNYITVTAVPEPSTFATFMVLVSGGVCIRRRRSTI</sequence>
<keyword evidence="3" id="KW-1185">Reference proteome</keyword>
<comment type="caution">
    <text evidence="2">The sequence shown here is derived from an EMBL/GenBank/DDBJ whole genome shotgun (WGS) entry which is preliminary data.</text>
</comment>
<dbReference type="InterPro" id="IPR024079">
    <property type="entry name" value="MetalloPept_cat_dom_sf"/>
</dbReference>
<dbReference type="InterPro" id="IPR013424">
    <property type="entry name" value="Ice-binding_C"/>
</dbReference>
<feature type="signal peptide" evidence="1">
    <location>
        <begin position="1"/>
        <end position="23"/>
    </location>
</feature>
<dbReference type="NCBIfam" id="TIGR02595">
    <property type="entry name" value="PEP_CTERM"/>
    <property type="match status" value="1"/>
</dbReference>
<reference evidence="2 3" key="1">
    <citation type="submission" date="2019-02" db="EMBL/GenBank/DDBJ databases">
        <title>Deep-cultivation of Planctomycetes and their phenomic and genomic characterization uncovers novel biology.</title>
        <authorList>
            <person name="Wiegand S."/>
            <person name="Jogler M."/>
            <person name="Boedeker C."/>
            <person name="Pinto D."/>
            <person name="Vollmers J."/>
            <person name="Rivas-Marin E."/>
            <person name="Kohn T."/>
            <person name="Peeters S.H."/>
            <person name="Heuer A."/>
            <person name="Rast P."/>
            <person name="Oberbeckmann S."/>
            <person name="Bunk B."/>
            <person name="Jeske O."/>
            <person name="Meyerdierks A."/>
            <person name="Storesund J.E."/>
            <person name="Kallscheuer N."/>
            <person name="Luecker S."/>
            <person name="Lage O.M."/>
            <person name="Pohl T."/>
            <person name="Merkel B.J."/>
            <person name="Hornburger P."/>
            <person name="Mueller R.-W."/>
            <person name="Bruemmer F."/>
            <person name="Labrenz M."/>
            <person name="Spormann A.M."/>
            <person name="Op Den Camp H."/>
            <person name="Overmann J."/>
            <person name="Amann R."/>
            <person name="Jetten M.S.M."/>
            <person name="Mascher T."/>
            <person name="Medema M.H."/>
            <person name="Devos D.P."/>
            <person name="Kaster A.-K."/>
            <person name="Ovreas L."/>
            <person name="Rohde M."/>
            <person name="Galperin M.Y."/>
            <person name="Jogler C."/>
        </authorList>
    </citation>
    <scope>NUCLEOTIDE SEQUENCE [LARGE SCALE GENOMIC DNA]</scope>
    <source>
        <strain evidence="2 3">CA13</strain>
    </source>
</reference>
<evidence type="ECO:0008006" key="4">
    <source>
        <dbReference type="Google" id="ProtNLM"/>
    </source>
</evidence>
<evidence type="ECO:0000256" key="1">
    <source>
        <dbReference type="SAM" id="SignalP"/>
    </source>
</evidence>
<accession>A0A5C5YVS8</accession>
<dbReference type="Proteomes" id="UP000315010">
    <property type="component" value="Unassembled WGS sequence"/>
</dbReference>
<dbReference type="Gene3D" id="3.40.390.10">
    <property type="entry name" value="Collagenase (Catalytic Domain)"/>
    <property type="match status" value="1"/>
</dbReference>
<feature type="chain" id="PRO_5023060869" description="PEP-CTERM protein-sorting domain-containing protein" evidence="1">
    <location>
        <begin position="24"/>
        <end position="341"/>
    </location>
</feature>